<protein>
    <submittedName>
        <fullName evidence="2">Integrase catalytic region</fullName>
    </submittedName>
</protein>
<dbReference type="AlphaFoldDB" id="J9GBT3"/>
<dbReference type="InterPro" id="IPR050900">
    <property type="entry name" value="Transposase_IS3/IS150/IS904"/>
</dbReference>
<reference evidence="2" key="1">
    <citation type="journal article" date="2012" name="PLoS ONE">
        <title>Gene sets for utilization of primary and secondary nutrition supplies in the distal gut of endangered iberian lynx.</title>
        <authorList>
            <person name="Alcaide M."/>
            <person name="Messina E."/>
            <person name="Richter M."/>
            <person name="Bargiela R."/>
            <person name="Peplies J."/>
            <person name="Huws S.A."/>
            <person name="Newbold C.J."/>
            <person name="Golyshin P.N."/>
            <person name="Simon M.A."/>
            <person name="Lopez G."/>
            <person name="Yakimov M.M."/>
            <person name="Ferrer M."/>
        </authorList>
    </citation>
    <scope>NUCLEOTIDE SEQUENCE</scope>
</reference>
<dbReference type="GO" id="GO:0003676">
    <property type="term" value="F:nucleic acid binding"/>
    <property type="evidence" value="ECO:0007669"/>
    <property type="project" value="InterPro"/>
</dbReference>
<accession>J9GBT3</accession>
<dbReference type="InterPro" id="IPR012337">
    <property type="entry name" value="RNaseH-like_sf"/>
</dbReference>
<dbReference type="Pfam" id="PF13333">
    <property type="entry name" value="rve_2"/>
    <property type="match status" value="1"/>
</dbReference>
<dbReference type="Pfam" id="PF13276">
    <property type="entry name" value="HTH_21"/>
    <property type="match status" value="1"/>
</dbReference>
<dbReference type="InterPro" id="IPR025948">
    <property type="entry name" value="HTH-like_dom"/>
</dbReference>
<dbReference type="Gene3D" id="3.30.420.10">
    <property type="entry name" value="Ribonuclease H-like superfamily/Ribonuclease H"/>
    <property type="match status" value="1"/>
</dbReference>
<gene>
    <name evidence="2" type="ORF">EVA_07584</name>
</gene>
<dbReference type="SUPFAM" id="SSF53098">
    <property type="entry name" value="Ribonuclease H-like"/>
    <property type="match status" value="1"/>
</dbReference>
<organism evidence="2">
    <name type="scientific">gut metagenome</name>
    <dbReference type="NCBI Taxonomy" id="749906"/>
    <lineage>
        <taxon>unclassified sequences</taxon>
        <taxon>metagenomes</taxon>
        <taxon>organismal metagenomes</taxon>
    </lineage>
</organism>
<dbReference type="GO" id="GO:0015074">
    <property type="term" value="P:DNA integration"/>
    <property type="evidence" value="ECO:0007669"/>
    <property type="project" value="InterPro"/>
</dbReference>
<dbReference type="InterPro" id="IPR036397">
    <property type="entry name" value="RNaseH_sf"/>
</dbReference>
<dbReference type="InterPro" id="IPR009057">
    <property type="entry name" value="Homeodomain-like_sf"/>
</dbReference>
<evidence type="ECO:0000259" key="1">
    <source>
        <dbReference type="PROSITE" id="PS50994"/>
    </source>
</evidence>
<dbReference type="InterPro" id="IPR001584">
    <property type="entry name" value="Integrase_cat-core"/>
</dbReference>
<dbReference type="SUPFAM" id="SSF46689">
    <property type="entry name" value="Homeodomain-like"/>
    <property type="match status" value="1"/>
</dbReference>
<comment type="caution">
    <text evidence="2">The sequence shown here is derived from an EMBL/GenBank/DDBJ whole genome shotgun (WGS) entry which is preliminary data.</text>
</comment>
<dbReference type="PROSITE" id="PS50994">
    <property type="entry name" value="INTEGRASE"/>
    <property type="match status" value="1"/>
</dbReference>
<dbReference type="EMBL" id="AMCI01001852">
    <property type="protein sequence ID" value="EJX04309.1"/>
    <property type="molecule type" value="Genomic_DNA"/>
</dbReference>
<dbReference type="Pfam" id="PF00665">
    <property type="entry name" value="rve"/>
    <property type="match status" value="1"/>
</dbReference>
<sequence length="291" mass="34542">MIQEMYAEIEKRTDKHSVCELCSIYGVSRSGYYKWLKRAGQPNRYEKTYKILDNYVLDIHSHHPMMGYRQIRDKLCLEFGWIVSDPTVWKSMKRLGIHGFTRRRKAAVSGSNLEHIRYPNLLNRKFKAEQPMQKIVTDVTYIKHHGKWYYLAGYMDLFNNEIVEWELSDKFDNFLVMKPAERLLKRKMSTEHQILLHSDQGVQYSSAGYCNLLKEYNAVQSMSRAGNPLDNAVMESFWGRFKDTLHKHFHYWESNDLSATIEQAVYYFNYERPVRKLKGKPPVLFRTELVA</sequence>
<dbReference type="PANTHER" id="PTHR46889:SF4">
    <property type="entry name" value="TRANSPOSASE INSO FOR INSERTION SEQUENCE ELEMENT IS911B-RELATED"/>
    <property type="match status" value="1"/>
</dbReference>
<dbReference type="InterPro" id="IPR048020">
    <property type="entry name" value="Transpos_IS3"/>
</dbReference>
<dbReference type="NCBIfam" id="NF033516">
    <property type="entry name" value="transpos_IS3"/>
    <property type="match status" value="1"/>
</dbReference>
<feature type="domain" description="Integrase catalytic" evidence="1">
    <location>
        <begin position="127"/>
        <end position="290"/>
    </location>
</feature>
<evidence type="ECO:0000313" key="2">
    <source>
        <dbReference type="EMBL" id="EJX04309.1"/>
    </source>
</evidence>
<proteinExistence type="predicted"/>
<dbReference type="PANTHER" id="PTHR46889">
    <property type="entry name" value="TRANSPOSASE INSF FOR INSERTION SEQUENCE IS3B-RELATED"/>
    <property type="match status" value="1"/>
</dbReference>
<name>J9GBT3_9ZZZZ</name>